<dbReference type="GO" id="GO:0030257">
    <property type="term" value="C:type III protein secretion system complex"/>
    <property type="evidence" value="ECO:0007669"/>
    <property type="project" value="InterPro"/>
</dbReference>
<dbReference type="PANTHER" id="PTHR15184:SF9">
    <property type="entry name" value="SPI-1 TYPE 3 SECRETION SYSTEM ATPASE"/>
    <property type="match status" value="1"/>
</dbReference>
<dbReference type="InterPro" id="IPR050053">
    <property type="entry name" value="ATPase_alpha/beta_chains"/>
</dbReference>
<keyword evidence="15" id="KW-0066">ATP synthesis</keyword>
<evidence type="ECO:0000256" key="8">
    <source>
        <dbReference type="ARBA" id="ARBA00022781"/>
    </source>
</evidence>
<comment type="subunit">
    <text evidence="16">F-type ATPases have 2 components, CF(1) - the catalytic core - and CF(0) - the membrane proton channel. CF(1) has five subunits: alpha(3), beta(3), gamma(1), delta(1), epsilon(1). CF(0) has four main subunits: a(1), b(1), b'(1) and c(9-12).</text>
</comment>
<dbReference type="GO" id="GO:0005524">
    <property type="term" value="F:ATP binding"/>
    <property type="evidence" value="ECO:0007669"/>
    <property type="project" value="UniProtKB-KW"/>
</dbReference>
<evidence type="ECO:0000256" key="12">
    <source>
        <dbReference type="ARBA" id="ARBA00023065"/>
    </source>
</evidence>
<evidence type="ECO:0000313" key="20">
    <source>
        <dbReference type="Proteomes" id="UP000278962"/>
    </source>
</evidence>
<keyword evidence="4" id="KW-0813">Transport</keyword>
<protein>
    <submittedName>
        <fullName evidence="19">Flagellum-specific ATP synthase</fullName>
    </submittedName>
</protein>
<evidence type="ECO:0000256" key="9">
    <source>
        <dbReference type="ARBA" id="ARBA00022840"/>
    </source>
</evidence>
<evidence type="ECO:0000256" key="7">
    <source>
        <dbReference type="ARBA" id="ARBA00022741"/>
    </source>
</evidence>
<dbReference type="PANTHER" id="PTHR15184">
    <property type="entry name" value="ATP SYNTHASE"/>
    <property type="match status" value="1"/>
</dbReference>
<dbReference type="CDD" id="cd18117">
    <property type="entry name" value="ATP-synt_flagellum-secretory_path_III_N"/>
    <property type="match status" value="1"/>
</dbReference>
<dbReference type="CDD" id="cd01136">
    <property type="entry name" value="ATPase_flagellum-secretory_path_III"/>
    <property type="match status" value="1"/>
</dbReference>
<evidence type="ECO:0000259" key="18">
    <source>
        <dbReference type="SMART" id="SM00382"/>
    </source>
</evidence>
<reference evidence="19 20" key="1">
    <citation type="submission" date="2018-10" db="EMBL/GenBank/DDBJ databases">
        <title>Genomic Encyclopedia of Archaeal and Bacterial Type Strains, Phase II (KMG-II): from individual species to whole genera.</title>
        <authorList>
            <person name="Goeker M."/>
        </authorList>
    </citation>
    <scope>NUCLEOTIDE SEQUENCE [LARGE SCALE GENOMIC DNA]</scope>
    <source>
        <strain evidence="19 20">DSM 14954</strain>
    </source>
</reference>
<keyword evidence="7" id="KW-0547">Nucleotide-binding</keyword>
<dbReference type="InterPro" id="IPR020003">
    <property type="entry name" value="ATPase_a/bsu_AS"/>
</dbReference>
<dbReference type="GO" id="GO:0005737">
    <property type="term" value="C:cytoplasm"/>
    <property type="evidence" value="ECO:0007669"/>
    <property type="project" value="UniProtKB-SubCell"/>
</dbReference>
<comment type="caution">
    <text evidence="19">The sequence shown here is derived from an EMBL/GenBank/DDBJ whole genome shotgun (WGS) entry which is preliminary data.</text>
</comment>
<evidence type="ECO:0000256" key="14">
    <source>
        <dbReference type="ARBA" id="ARBA00023196"/>
    </source>
</evidence>
<comment type="similarity">
    <text evidence="3">Belongs to the ATPase alpha/beta chains family.</text>
</comment>
<dbReference type="FunFam" id="3.40.50.12240:FF:000002">
    <property type="entry name" value="Flagellum-specific ATP synthase FliI"/>
    <property type="match status" value="1"/>
</dbReference>
<dbReference type="GO" id="GO:0030254">
    <property type="term" value="P:protein secretion by the type III secretion system"/>
    <property type="evidence" value="ECO:0007669"/>
    <property type="project" value="InterPro"/>
</dbReference>
<keyword evidence="12" id="KW-0406">Ion transport</keyword>
<comment type="subcellular location">
    <subcellularLocation>
        <location evidence="2">Cytoplasm</location>
    </subcellularLocation>
    <subcellularLocation>
        <location evidence="1">Membrane</location>
    </subcellularLocation>
</comment>
<dbReference type="Pfam" id="PF18269">
    <property type="entry name" value="T3SS_ATPase_C"/>
    <property type="match status" value="1"/>
</dbReference>
<keyword evidence="9" id="KW-0067">ATP-binding</keyword>
<dbReference type="SUPFAM" id="SSF52540">
    <property type="entry name" value="P-loop containing nucleoside triphosphate hydrolases"/>
    <property type="match status" value="1"/>
</dbReference>
<keyword evidence="8" id="KW-0375">Hydrogen ion transport</keyword>
<evidence type="ECO:0000256" key="13">
    <source>
        <dbReference type="ARBA" id="ARBA00023136"/>
    </source>
</evidence>
<keyword evidence="14" id="KW-0139">CF(1)</keyword>
<evidence type="ECO:0000313" key="19">
    <source>
        <dbReference type="EMBL" id="RKQ92396.1"/>
    </source>
</evidence>
<evidence type="ECO:0000256" key="10">
    <source>
        <dbReference type="ARBA" id="ARBA00022927"/>
    </source>
</evidence>
<dbReference type="GO" id="GO:0016887">
    <property type="term" value="F:ATP hydrolysis activity"/>
    <property type="evidence" value="ECO:0007669"/>
    <property type="project" value="InterPro"/>
</dbReference>
<keyword evidence="11" id="KW-1278">Translocase</keyword>
<evidence type="ECO:0000256" key="3">
    <source>
        <dbReference type="ARBA" id="ARBA00008936"/>
    </source>
</evidence>
<keyword evidence="5" id="KW-1003">Cell membrane</keyword>
<accession>A0A660LDP3</accession>
<keyword evidence="10" id="KW-0653">Protein transport</keyword>
<dbReference type="FunFam" id="3.40.50.300:FF:002432">
    <property type="entry name" value="ATP synthase subunit alpha, mitochondrial"/>
    <property type="match status" value="1"/>
</dbReference>
<dbReference type="PROSITE" id="PS00152">
    <property type="entry name" value="ATPASE_ALPHA_BETA"/>
    <property type="match status" value="1"/>
</dbReference>
<dbReference type="GO" id="GO:0008564">
    <property type="term" value="F:protein-exporting ATPase activity"/>
    <property type="evidence" value="ECO:0007669"/>
    <property type="project" value="UniProtKB-EC"/>
</dbReference>
<dbReference type="GO" id="GO:0046933">
    <property type="term" value="F:proton-transporting ATP synthase activity, rotational mechanism"/>
    <property type="evidence" value="ECO:0007669"/>
    <property type="project" value="TreeGrafter"/>
</dbReference>
<dbReference type="InterPro" id="IPR005714">
    <property type="entry name" value="ATPase_T3SS_FliI/YscN"/>
</dbReference>
<gene>
    <name evidence="19" type="ORF">C8N24_2242</name>
</gene>
<evidence type="ECO:0000256" key="17">
    <source>
        <dbReference type="ARBA" id="ARBA00034006"/>
    </source>
</evidence>
<evidence type="ECO:0000256" key="2">
    <source>
        <dbReference type="ARBA" id="ARBA00004496"/>
    </source>
</evidence>
<dbReference type="InterPro" id="IPR003593">
    <property type="entry name" value="AAA+_ATPase"/>
</dbReference>
<keyword evidence="13" id="KW-0472">Membrane</keyword>
<dbReference type="InterPro" id="IPR000194">
    <property type="entry name" value="ATPase_F1/V1/A1_a/bsu_nucl-bd"/>
</dbReference>
<keyword evidence="20" id="KW-1185">Reference proteome</keyword>
<dbReference type="Pfam" id="PF00006">
    <property type="entry name" value="ATP-synt_ab"/>
    <property type="match status" value="1"/>
</dbReference>
<feature type="domain" description="AAA+ ATPase" evidence="18">
    <location>
        <begin position="173"/>
        <end position="354"/>
    </location>
</feature>
<dbReference type="EMBL" id="RBIL01000001">
    <property type="protein sequence ID" value="RKQ92396.1"/>
    <property type="molecule type" value="Genomic_DNA"/>
</dbReference>
<evidence type="ECO:0000256" key="15">
    <source>
        <dbReference type="ARBA" id="ARBA00023310"/>
    </source>
</evidence>
<name>A0A660LDP3_9ACTN</name>
<dbReference type="NCBIfam" id="TIGR01026">
    <property type="entry name" value="fliI_yscN"/>
    <property type="match status" value="1"/>
</dbReference>
<evidence type="ECO:0000256" key="6">
    <source>
        <dbReference type="ARBA" id="ARBA00022490"/>
    </source>
</evidence>
<evidence type="ECO:0000256" key="4">
    <source>
        <dbReference type="ARBA" id="ARBA00022448"/>
    </source>
</evidence>
<proteinExistence type="inferred from homology"/>
<dbReference type="InterPro" id="IPR027417">
    <property type="entry name" value="P-loop_NTPase"/>
</dbReference>
<dbReference type="AlphaFoldDB" id="A0A660LDP3"/>
<dbReference type="InterPro" id="IPR004100">
    <property type="entry name" value="ATPase_F1/V1/A1_a/bsu_N"/>
</dbReference>
<dbReference type="Gene3D" id="3.40.50.12240">
    <property type="match status" value="1"/>
</dbReference>
<dbReference type="Pfam" id="PF02874">
    <property type="entry name" value="ATP-synt_ab_N"/>
    <property type="match status" value="1"/>
</dbReference>
<dbReference type="Proteomes" id="UP000278962">
    <property type="component" value="Unassembled WGS sequence"/>
</dbReference>
<dbReference type="SMART" id="SM00382">
    <property type="entry name" value="AAA"/>
    <property type="match status" value="1"/>
</dbReference>
<dbReference type="InterPro" id="IPR040627">
    <property type="entry name" value="T3SS_ATPase_C"/>
</dbReference>
<sequence length="495" mass="52045">MFSLMESALDAVGAAEDDLLDEATLAIREADLHRRTGRVVDLIGLITEATGLEAEVGEVCTIETGRGRASVPAEVVGFRQGRTLLMPLGEPKGIGPGSKVVATGQPLKVDVSDALLGRALDGLGNPLDGKGPIEHTSWYPAEQAPPDPLSRPRIHERVSLGVRSLDAFVPCGRGQRIGIFAGSGVGKSSLLGMIARSTSEEINVICLVGERGREVLEFMQRDLGEEGLARSVVVCATSDQPALVRLKAAFTATAIAEYFRDQGKNVMMMMDSVTRFAMAQREVGLAIGEPPATRGYTPSVFAMLPKLLERTGTSPSGSITALYTVLVDGDDMNEPIADAVRGILDGHIVLSRHLAHAGHYPAVDVLASVSRLVGEITTPDVRAAGNEVRKLMATYKEKADLISIGAYQPGSDPQIDAAIEARDPIDGFLKQLVTEPSSAESADATLAQLAQLSGTWEAPVLNGHVIDPAAAMAAGNGADGGMPLHNAIPPLHIPS</sequence>
<evidence type="ECO:0000256" key="11">
    <source>
        <dbReference type="ARBA" id="ARBA00022967"/>
    </source>
</evidence>
<keyword evidence="6" id="KW-0963">Cytoplasm</keyword>
<organism evidence="19 20">
    <name type="scientific">Solirubrobacter pauli</name>
    <dbReference type="NCBI Taxonomy" id="166793"/>
    <lineage>
        <taxon>Bacteria</taxon>
        <taxon>Bacillati</taxon>
        <taxon>Actinomycetota</taxon>
        <taxon>Thermoleophilia</taxon>
        <taxon>Solirubrobacterales</taxon>
        <taxon>Solirubrobacteraceae</taxon>
        <taxon>Solirubrobacter</taxon>
    </lineage>
</organism>
<dbReference type="GO" id="GO:0045259">
    <property type="term" value="C:proton-transporting ATP synthase complex"/>
    <property type="evidence" value="ECO:0007669"/>
    <property type="project" value="UniProtKB-KW"/>
</dbReference>
<evidence type="ECO:0000256" key="16">
    <source>
        <dbReference type="ARBA" id="ARBA00026013"/>
    </source>
</evidence>
<comment type="catalytic activity">
    <reaction evidence="17">
        <text>ATP + H2O + cellular proteinSide 1 = ADP + phosphate + cellular proteinSide 2.</text>
        <dbReference type="EC" id="7.4.2.8"/>
    </reaction>
</comment>
<evidence type="ECO:0000256" key="5">
    <source>
        <dbReference type="ARBA" id="ARBA00022475"/>
    </source>
</evidence>
<evidence type="ECO:0000256" key="1">
    <source>
        <dbReference type="ARBA" id="ARBA00004370"/>
    </source>
</evidence>